<dbReference type="Proteomes" id="UP000005496">
    <property type="component" value="Unassembled WGS sequence"/>
</dbReference>
<feature type="transmembrane region" description="Helical" evidence="1">
    <location>
        <begin position="111"/>
        <end position="129"/>
    </location>
</feature>
<sequence>MLWIHPILQALVTIGAFYVFYLGLQRFRSAHLGHRVPFNWKRHVVMGRWVIIGWLLGLAVGKMAVNAEMGMMGIFADHNQGAMVMTPLMLIAYVSGTYMDRRKARRTALPLVHAANNVLLLGVALYQVYTGWPIVENFLLN</sequence>
<reference evidence="2" key="1">
    <citation type="submission" date="2010-05" db="EMBL/GenBank/DDBJ databases">
        <title>The draft genome of Desulfonatronospira thiodismutans ASO3-1.</title>
        <authorList>
            <consortium name="US DOE Joint Genome Institute (JGI-PGF)"/>
            <person name="Lucas S."/>
            <person name="Copeland A."/>
            <person name="Lapidus A."/>
            <person name="Cheng J.-F."/>
            <person name="Bruce D."/>
            <person name="Goodwin L."/>
            <person name="Pitluck S."/>
            <person name="Chertkov O."/>
            <person name="Brettin T."/>
            <person name="Detter J.C."/>
            <person name="Han C."/>
            <person name="Land M.L."/>
            <person name="Hauser L."/>
            <person name="Kyrpides N."/>
            <person name="Mikhailova N."/>
            <person name="Muyzer G."/>
            <person name="Woyke T."/>
        </authorList>
    </citation>
    <scope>NUCLEOTIDE SEQUENCE [LARGE SCALE GENOMIC DNA]</scope>
    <source>
        <strain evidence="2">ASO3-1</strain>
    </source>
</reference>
<keyword evidence="3" id="KW-1185">Reference proteome</keyword>
<feature type="transmembrane region" description="Helical" evidence="1">
    <location>
        <begin position="80"/>
        <end position="99"/>
    </location>
</feature>
<feature type="transmembrane region" description="Helical" evidence="1">
    <location>
        <begin position="45"/>
        <end position="65"/>
    </location>
</feature>
<dbReference type="EMBL" id="ACJN02000003">
    <property type="protein sequence ID" value="EFI33351.1"/>
    <property type="molecule type" value="Genomic_DNA"/>
</dbReference>
<evidence type="ECO:0000256" key="1">
    <source>
        <dbReference type="SAM" id="Phobius"/>
    </source>
</evidence>
<dbReference type="eggNOG" id="ENOG5033BX6">
    <property type="taxonomic scope" value="Bacteria"/>
</dbReference>
<comment type="caution">
    <text evidence="2">The sequence shown here is derived from an EMBL/GenBank/DDBJ whole genome shotgun (WGS) entry which is preliminary data.</text>
</comment>
<dbReference type="AlphaFoldDB" id="D6SRN5"/>
<proteinExistence type="predicted"/>
<dbReference type="Pfam" id="PF13301">
    <property type="entry name" value="DUF4079"/>
    <property type="match status" value="1"/>
</dbReference>
<protein>
    <recommendedName>
        <fullName evidence="4">DUF4079 domain-containing protein</fullName>
    </recommendedName>
</protein>
<keyword evidence="1" id="KW-1133">Transmembrane helix</keyword>
<organism evidence="2 3">
    <name type="scientific">Desulfonatronospira thiodismutans ASO3-1</name>
    <dbReference type="NCBI Taxonomy" id="555779"/>
    <lineage>
        <taxon>Bacteria</taxon>
        <taxon>Pseudomonadati</taxon>
        <taxon>Thermodesulfobacteriota</taxon>
        <taxon>Desulfovibrionia</taxon>
        <taxon>Desulfovibrionales</taxon>
        <taxon>Desulfonatronovibrionaceae</taxon>
        <taxon>Desulfonatronospira</taxon>
    </lineage>
</organism>
<evidence type="ECO:0000313" key="2">
    <source>
        <dbReference type="EMBL" id="EFI33351.1"/>
    </source>
</evidence>
<keyword evidence="1" id="KW-0812">Transmembrane</keyword>
<dbReference type="RefSeq" id="WP_008870709.1">
    <property type="nucleotide sequence ID" value="NZ_ACJN02000003.1"/>
</dbReference>
<accession>D6SRN5</accession>
<feature type="transmembrane region" description="Helical" evidence="1">
    <location>
        <begin position="6"/>
        <end position="24"/>
    </location>
</feature>
<name>D6SRN5_9BACT</name>
<dbReference type="InterPro" id="IPR025067">
    <property type="entry name" value="DUF4079"/>
</dbReference>
<evidence type="ECO:0008006" key="4">
    <source>
        <dbReference type="Google" id="ProtNLM"/>
    </source>
</evidence>
<evidence type="ECO:0000313" key="3">
    <source>
        <dbReference type="Proteomes" id="UP000005496"/>
    </source>
</evidence>
<gene>
    <name evidence="2" type="ORF">Dthio_PD0679</name>
</gene>
<keyword evidence="1" id="KW-0472">Membrane</keyword>